<evidence type="ECO:0000313" key="1">
    <source>
        <dbReference type="EMBL" id="RAH41286.1"/>
    </source>
</evidence>
<name>A0ACD1FWC1_9EURO</name>
<dbReference type="Proteomes" id="UP000249057">
    <property type="component" value="Unassembled WGS sequence"/>
</dbReference>
<dbReference type="EMBL" id="KZ825391">
    <property type="protein sequence ID" value="RAH41286.1"/>
    <property type="molecule type" value="Genomic_DNA"/>
</dbReference>
<reference evidence="1" key="1">
    <citation type="submission" date="2018-02" db="EMBL/GenBank/DDBJ databases">
        <title>The genomes of Aspergillus section Nigri reveals drivers in fungal speciation.</title>
        <authorList>
            <consortium name="DOE Joint Genome Institute"/>
            <person name="Vesth T.C."/>
            <person name="Nybo J."/>
            <person name="Theobald S."/>
            <person name="Brandl J."/>
            <person name="Frisvad J.C."/>
            <person name="Nielsen K.F."/>
            <person name="Lyhne E.K."/>
            <person name="Kogle M.E."/>
            <person name="Kuo A."/>
            <person name="Riley R."/>
            <person name="Clum A."/>
            <person name="Nolan M."/>
            <person name="Lipzen A."/>
            <person name="Salamov A."/>
            <person name="Henrissat B."/>
            <person name="Wiebenga A."/>
            <person name="De vries R.P."/>
            <person name="Grigoriev I.V."/>
            <person name="Mortensen U.H."/>
            <person name="Andersen M.R."/>
            <person name="Baker S.E."/>
        </authorList>
    </citation>
    <scope>NUCLEOTIDE SEQUENCE</scope>
    <source>
        <strain evidence="1">CBS 621.78</strain>
    </source>
</reference>
<sequence>MRNIAPLGSACRKRRGPRSYDWGLASTEHWPRFSVSQSVLSMQSMHSSIHPSIHPSIQHPFYCALLVVAYSTLTVMCPSNLPLYLRSRYH</sequence>
<organism evidence="1 2">
    <name type="scientific">Aspergillus brunneoviolaceus CBS 621.78</name>
    <dbReference type="NCBI Taxonomy" id="1450534"/>
    <lineage>
        <taxon>Eukaryota</taxon>
        <taxon>Fungi</taxon>
        <taxon>Dikarya</taxon>
        <taxon>Ascomycota</taxon>
        <taxon>Pezizomycotina</taxon>
        <taxon>Eurotiomycetes</taxon>
        <taxon>Eurotiomycetidae</taxon>
        <taxon>Eurotiales</taxon>
        <taxon>Aspergillaceae</taxon>
        <taxon>Aspergillus</taxon>
        <taxon>Aspergillus subgen. Circumdati</taxon>
    </lineage>
</organism>
<gene>
    <name evidence="1" type="ORF">BO95DRAFT_275425</name>
</gene>
<accession>A0ACD1FWC1</accession>
<keyword evidence="2" id="KW-1185">Reference proteome</keyword>
<protein>
    <submittedName>
        <fullName evidence="1">Uncharacterized protein</fullName>
    </submittedName>
</protein>
<proteinExistence type="predicted"/>
<evidence type="ECO:0000313" key="2">
    <source>
        <dbReference type="Proteomes" id="UP000249057"/>
    </source>
</evidence>